<accession>A0ABZ1CES2</accession>
<dbReference type="RefSeq" id="WP_221032369.1">
    <property type="nucleotide sequence ID" value="NZ_CP139781.1"/>
</dbReference>
<keyword evidence="3" id="KW-1185">Reference proteome</keyword>
<reference evidence="2 3" key="1">
    <citation type="submission" date="2023-12" db="EMBL/GenBank/DDBJ databases">
        <title>Description of an unclassified Opitutus bacterium of Verrucomicrobiota.</title>
        <authorList>
            <person name="Zhang D.-F."/>
        </authorList>
    </citation>
    <scope>NUCLEOTIDE SEQUENCE [LARGE SCALE GENOMIC DNA]</scope>
    <source>
        <strain evidence="2 3">WL0086</strain>
    </source>
</reference>
<evidence type="ECO:0000313" key="2">
    <source>
        <dbReference type="EMBL" id="WRQ89912.1"/>
    </source>
</evidence>
<organism evidence="2 3">
    <name type="scientific">Actomonas aquatica</name>
    <dbReference type="NCBI Taxonomy" id="2866162"/>
    <lineage>
        <taxon>Bacteria</taxon>
        <taxon>Pseudomonadati</taxon>
        <taxon>Verrucomicrobiota</taxon>
        <taxon>Opitutia</taxon>
        <taxon>Opitutales</taxon>
        <taxon>Opitutaceae</taxon>
        <taxon>Actomonas</taxon>
    </lineage>
</organism>
<feature type="chain" id="PRO_5046684732" evidence="1">
    <location>
        <begin position="32"/>
        <end position="184"/>
    </location>
</feature>
<dbReference type="Proteomes" id="UP000738431">
    <property type="component" value="Chromosome"/>
</dbReference>
<gene>
    <name evidence="2" type="ORF">K1X11_010885</name>
</gene>
<proteinExistence type="predicted"/>
<evidence type="ECO:0000313" key="3">
    <source>
        <dbReference type="Proteomes" id="UP000738431"/>
    </source>
</evidence>
<keyword evidence="1" id="KW-0732">Signal</keyword>
<dbReference type="EMBL" id="CP139781">
    <property type="protein sequence ID" value="WRQ89912.1"/>
    <property type="molecule type" value="Genomic_DNA"/>
</dbReference>
<sequence>MSVTPPAIRRLGLFLCLLTAGLAATAPRGNATEDTDTSPPNFHAFLRDVAQRATAVKVQVNRNFPREPTRFRIFRSGKAADIQMVADLLLACEEPPLADQDGAATVLLSPFPPPQFRYTITFESPDAPLLALWLIDRSVLQGLPEPWHHQARFAADDGAALMEFLYREHAFTPGAPRPDTSPSL</sequence>
<feature type="signal peptide" evidence="1">
    <location>
        <begin position="1"/>
        <end position="31"/>
    </location>
</feature>
<protein>
    <submittedName>
        <fullName evidence="2">Uncharacterized protein</fullName>
    </submittedName>
</protein>
<name>A0ABZ1CES2_9BACT</name>
<evidence type="ECO:0000256" key="1">
    <source>
        <dbReference type="SAM" id="SignalP"/>
    </source>
</evidence>